<proteinExistence type="predicted"/>
<comment type="caution">
    <text evidence="1">The sequence shown here is derived from an EMBL/GenBank/DDBJ whole genome shotgun (WGS) entry which is preliminary data.</text>
</comment>
<organism evidence="1 2">
    <name type="scientific">Pseudooceanicola atlanticus</name>
    <dbReference type="NCBI Taxonomy" id="1461694"/>
    <lineage>
        <taxon>Bacteria</taxon>
        <taxon>Pseudomonadati</taxon>
        <taxon>Pseudomonadota</taxon>
        <taxon>Alphaproteobacteria</taxon>
        <taxon>Rhodobacterales</taxon>
        <taxon>Paracoccaceae</taxon>
        <taxon>Pseudooceanicola</taxon>
    </lineage>
</organism>
<dbReference type="STRING" id="1461694.ATO9_20835"/>
<dbReference type="RefSeq" id="WP_043753850.1">
    <property type="nucleotide sequence ID" value="NZ_AQQX01000016.1"/>
</dbReference>
<keyword evidence="2" id="KW-1185">Reference proteome</keyword>
<dbReference type="Proteomes" id="UP000030004">
    <property type="component" value="Unassembled WGS sequence"/>
</dbReference>
<evidence type="ECO:0000313" key="2">
    <source>
        <dbReference type="Proteomes" id="UP000030004"/>
    </source>
</evidence>
<evidence type="ECO:0000313" key="1">
    <source>
        <dbReference type="EMBL" id="KGM46974.1"/>
    </source>
</evidence>
<dbReference type="OrthoDB" id="7842549at2"/>
<accession>A0A0A0E973</accession>
<reference evidence="1 2" key="1">
    <citation type="journal article" date="2015" name="Antonie Van Leeuwenhoek">
        <title>Pseudooceanicola atlanticus gen. nov. sp. nov., isolated from surface seawater of the Atlantic Ocean and reclassification of Oceanicola batsensis, Oceanicola marinus, Oceanicola nitratireducens, Oceanicola nanhaiensis, Oceanicola antarcticus and Oceanicola flagellatus, as Pseudooceanicola batsensis comb. nov., Pseudooceanicola marinus comb. nov., Pseudooceanicola nitratireducens comb. nov., Pseudooceanicola nanhaiensis comb. nov., Pseudooceanicola antarcticus comb. nov., and Pseudooceanicola flagellatus comb. nov.</title>
        <authorList>
            <person name="Lai Q."/>
            <person name="Li G."/>
            <person name="Liu X."/>
            <person name="Du Y."/>
            <person name="Sun F."/>
            <person name="Shao Z."/>
        </authorList>
    </citation>
    <scope>NUCLEOTIDE SEQUENCE [LARGE SCALE GENOMIC DNA]</scope>
    <source>
        <strain evidence="1 2">22II-s11g</strain>
    </source>
</reference>
<sequence>MRALLPVHHVLLTAEACVDRVSVMLDDAELMPALPLGDVIVEELGVDVSYGALVILRDAGSTGPVSYDAGLILGDVLLNLMRTGLFAMDRETDALFAMAASYDKLVEASGFRHSGLDRTEFRTGLAASLGAYWSGVRNAGADTTGLFDRPDFLRRPELPRYLRALDASFSCTGADDIPTRLMLPAGGTRPFDEWVQHVGQVVSAEIGANSKTSARSANNSQRN</sequence>
<name>A0A0A0E973_9RHOB</name>
<gene>
    <name evidence="1" type="ORF">ATO9_20835</name>
</gene>
<dbReference type="EMBL" id="AQQX01000016">
    <property type="protein sequence ID" value="KGM46974.1"/>
    <property type="molecule type" value="Genomic_DNA"/>
</dbReference>
<dbReference type="eggNOG" id="ENOG50338BF">
    <property type="taxonomic scope" value="Bacteria"/>
</dbReference>
<dbReference type="AlphaFoldDB" id="A0A0A0E973"/>
<protein>
    <submittedName>
        <fullName evidence="1">Uncharacterized protein</fullName>
    </submittedName>
</protein>